<evidence type="ECO:0000259" key="5">
    <source>
        <dbReference type="PROSITE" id="PS50835"/>
    </source>
</evidence>
<feature type="domain" description="Fibronectin type-III" evidence="6">
    <location>
        <begin position="427"/>
        <end position="521"/>
    </location>
</feature>
<feature type="domain" description="Ig-like" evidence="5">
    <location>
        <begin position="73"/>
        <end position="175"/>
    </location>
</feature>
<reference evidence="7" key="2">
    <citation type="submission" date="2025-08" db="UniProtKB">
        <authorList>
            <consortium name="Ensembl"/>
        </authorList>
    </citation>
    <scope>IDENTIFICATION</scope>
</reference>
<dbReference type="FunFam" id="2.60.40.10:FF:000192">
    <property type="entry name" value="Myomesin 1"/>
    <property type="match status" value="1"/>
</dbReference>
<feature type="compositionally biased region" description="Low complexity" evidence="4">
    <location>
        <begin position="1343"/>
        <end position="1362"/>
    </location>
</feature>
<keyword evidence="1" id="KW-0677">Repeat</keyword>
<feature type="domain" description="Fibronectin type-III" evidence="6">
    <location>
        <begin position="646"/>
        <end position="745"/>
    </location>
</feature>
<sequence length="1396" mass="154321">MRSMWDQSEAVADFSCFSIVSPEKQVQKISTWAPCKFQRRSHQALSEVSECLPSLKAKMLDKYVREEPMIRGPKFLARLRSHTVYENTPVKLICTVDGFPQPIVKWYKDDVILNVSSGKYMVESKGGIHSLEIPRCTTDDTAQYIAVAGNSHGQVSCQASIVVKRFKQEDESSLSFVFFFLYPVLSAAMLPKIHYTKINITFLEKFGPVFASEGGSASLTATMTLEPNLANLQPEAQWYRDGNCYKVRLFDSKWVKIDTGRGVTTLTIPTLFKDDEGLYTLRMVTKGGTAEHSAFVSVADGPPPVPKAPGAPMDIKIHDANRDYVIVSWKPPNTTTEGPILGYFVDKCEVGTENWAQCNDHPIKICKYPVSGLFEGHSYYFRVRAVNSHGISKPCRMSDPIAALDPTEFEKLHGGFSWISEGKPPGAPSGISVSEIDRTYVVLSWKAPAYSSKAPMWYFIEKCLESGAWQRVNTQVPIRSPRYAVFDLAEGKQYQFRVLSANIYGNSEPSEPSATIETLQLKGVPSAPGQVIATRESDTSVLIQWAPPKEPNNLIGYYIDQCVKGSMDWESANHKPRKNTKFVVSGLTKGETYVFRVQAINEIGLSDESQESSPLTVKAALSQVVVSLLHLYILKSDTAFLAHPSAPYDIGVLSCDGHSMVLNWKKPLHSGGSKIKEYYVDKRRSGTTMWREIHIPPVTERLYKVEGLTEGAVYQFHVYAANLAGLGPASKHSADFTCEAWTMPEPGPAYDLTFTEVRDDSVVVEWQKPVYPGSGPITGYHVEYAKKGTSEWTTANQTAVSHRFHKVTNLEVGTSYLFRVRAVNAAGVGMASMASDPVTAKEVSCVVDEKSGDIVMSFESCQISEGSQFIWKKDYKEITDFSKGVVIKTEGSTSKMIFTNADKEDFGTYSVSVTNTEGVSSSHTITAEGMTLMLALSYEIRHPIIPLKSELAYKILERGRMRFWLQAEEISSKVTYKFFPNKMGHDVSTGIIEFIMDHFTEENEGTFTCQITDGGGKAQSSLVLIGDAFKAALAEADFQRREYIRVKEGKGSKKIHDNICNYVLFQVANLKKESVFHWFKEDTEIIPDVKPDLGSGVCKLPIKLFSLKTAGLYKATISDDRGKDMSQIDISGKGASAAELVISCTATGIQLQCHMKYYTSEMNITWYHGETKLSHGEKTVIGGTPAMVIEPSDKDKGKYSIFITDPENSHKRTLDLSGDGQYSLSFSLSQAEAYAEKNRGKVVGGLPDVVTIMEKKTLSLTCTVRGDPKPQVSWLKNGADVEPDDQYVVSLDQGKFASLTIKGVSMEDSGRYTMIVQNKYGGESVDIVVSVYRHGEKIPEAKPTLTPKTIIPPKLPIEIPQPKTQPAPAPAPAPSPAPPKAAPGRGMKSPTPTRRK</sequence>
<dbReference type="InterPro" id="IPR036179">
    <property type="entry name" value="Ig-like_dom_sf"/>
</dbReference>
<keyword evidence="2" id="KW-0514">Muscle protein</keyword>
<gene>
    <name evidence="7" type="primary">MYOM2</name>
</gene>
<dbReference type="InterPro" id="IPR013783">
    <property type="entry name" value="Ig-like_fold"/>
</dbReference>
<dbReference type="FunFam" id="2.60.40.10:FF:000069">
    <property type="entry name" value="Alpha-protein kinase 3"/>
    <property type="match status" value="1"/>
</dbReference>
<dbReference type="GeneTree" id="ENSGT00940000157057"/>
<feature type="domain" description="Ig-like" evidence="5">
    <location>
        <begin position="1254"/>
        <end position="1330"/>
    </location>
</feature>
<evidence type="ECO:0000313" key="8">
    <source>
        <dbReference type="Proteomes" id="UP000472265"/>
    </source>
</evidence>
<feature type="region of interest" description="Disordered" evidence="4">
    <location>
        <begin position="1343"/>
        <end position="1396"/>
    </location>
</feature>
<dbReference type="InterPro" id="IPR050964">
    <property type="entry name" value="Striated_Muscle_Regulatory"/>
</dbReference>
<feature type="compositionally biased region" description="Pro residues" evidence="4">
    <location>
        <begin position="1363"/>
        <end position="1381"/>
    </location>
</feature>
<proteinExistence type="predicted"/>
<evidence type="ECO:0000256" key="2">
    <source>
        <dbReference type="ARBA" id="ARBA00023179"/>
    </source>
</evidence>
<dbReference type="SMART" id="SM00408">
    <property type="entry name" value="IGc2"/>
    <property type="match status" value="2"/>
</dbReference>
<dbReference type="InterPro" id="IPR003598">
    <property type="entry name" value="Ig_sub2"/>
</dbReference>
<evidence type="ECO:0000256" key="4">
    <source>
        <dbReference type="SAM" id="MobiDB-lite"/>
    </source>
</evidence>
<keyword evidence="8" id="KW-1185">Reference proteome</keyword>
<evidence type="ECO:0000256" key="3">
    <source>
        <dbReference type="ARBA" id="ARBA00023319"/>
    </source>
</evidence>
<keyword evidence="3" id="KW-0393">Immunoglobulin domain</keyword>
<dbReference type="PANTHER" id="PTHR13817:SF182">
    <property type="entry name" value="MYOMESIN-2"/>
    <property type="match status" value="1"/>
</dbReference>
<dbReference type="FunFam" id="2.60.40.10:FF:000179">
    <property type="entry name" value="Myomesin 2"/>
    <property type="match status" value="1"/>
</dbReference>
<feature type="domain" description="Ig-like" evidence="5">
    <location>
        <begin position="835"/>
        <end position="926"/>
    </location>
</feature>
<dbReference type="FunFam" id="2.60.40.10:FF:000134">
    <property type="entry name" value="Myomesin 1"/>
    <property type="match status" value="1"/>
</dbReference>
<evidence type="ECO:0000256" key="1">
    <source>
        <dbReference type="ARBA" id="ARBA00022737"/>
    </source>
</evidence>
<dbReference type="PRINTS" id="PR00014">
    <property type="entry name" value="FNTYPEIII"/>
</dbReference>
<feature type="domain" description="Ig-like" evidence="5">
    <location>
        <begin position="191"/>
        <end position="297"/>
    </location>
</feature>
<dbReference type="PROSITE" id="PS50835">
    <property type="entry name" value="IG_LIKE"/>
    <property type="match status" value="5"/>
</dbReference>
<dbReference type="InterPro" id="IPR013098">
    <property type="entry name" value="Ig_I-set"/>
</dbReference>
<dbReference type="InterPro" id="IPR003961">
    <property type="entry name" value="FN3_dom"/>
</dbReference>
<feature type="domain" description="Fibronectin type-III" evidence="6">
    <location>
        <begin position="527"/>
        <end position="620"/>
    </location>
</feature>
<dbReference type="OMA" id="EMFGPVF"/>
<dbReference type="CDD" id="cd00063">
    <property type="entry name" value="FN3"/>
    <property type="match status" value="5"/>
</dbReference>
<dbReference type="Gene3D" id="2.60.40.10">
    <property type="entry name" value="Immunoglobulins"/>
    <property type="match status" value="12"/>
</dbReference>
<feature type="domain" description="Fibronectin type-III" evidence="6">
    <location>
        <begin position="311"/>
        <end position="406"/>
    </location>
</feature>
<feature type="domain" description="Fibronectin type-III" evidence="6">
    <location>
        <begin position="748"/>
        <end position="843"/>
    </location>
</feature>
<dbReference type="InterPro" id="IPR003599">
    <property type="entry name" value="Ig_sub"/>
</dbReference>
<dbReference type="InterPro" id="IPR036116">
    <property type="entry name" value="FN3_sf"/>
</dbReference>
<protein>
    <submittedName>
        <fullName evidence="7">Myomesin 2</fullName>
    </submittedName>
</protein>
<dbReference type="FunFam" id="2.60.40.10:FF:000222">
    <property type="entry name" value="Myomesin 1"/>
    <property type="match status" value="1"/>
</dbReference>
<dbReference type="GO" id="GO:0005198">
    <property type="term" value="F:structural molecule activity"/>
    <property type="evidence" value="ECO:0007669"/>
    <property type="project" value="UniProtKB-ARBA"/>
</dbReference>
<dbReference type="Pfam" id="PF07679">
    <property type="entry name" value="I-set"/>
    <property type="match status" value="4"/>
</dbReference>
<dbReference type="FunFam" id="2.60.40.10:FF:000124">
    <property type="entry name" value="Myomesin 1"/>
    <property type="match status" value="1"/>
</dbReference>
<dbReference type="PANTHER" id="PTHR13817">
    <property type="entry name" value="TITIN"/>
    <property type="match status" value="1"/>
</dbReference>
<dbReference type="SUPFAM" id="SSF49265">
    <property type="entry name" value="Fibronectin type III"/>
    <property type="match status" value="3"/>
</dbReference>
<evidence type="ECO:0000313" key="7">
    <source>
        <dbReference type="Ensembl" id="ENSSAUP00010058261.1"/>
    </source>
</evidence>
<dbReference type="PROSITE" id="PS50853">
    <property type="entry name" value="FN3"/>
    <property type="match status" value="5"/>
</dbReference>
<organism evidence="7 8">
    <name type="scientific">Sparus aurata</name>
    <name type="common">Gilthead sea bream</name>
    <dbReference type="NCBI Taxonomy" id="8175"/>
    <lineage>
        <taxon>Eukaryota</taxon>
        <taxon>Metazoa</taxon>
        <taxon>Chordata</taxon>
        <taxon>Craniata</taxon>
        <taxon>Vertebrata</taxon>
        <taxon>Euteleostomi</taxon>
        <taxon>Actinopterygii</taxon>
        <taxon>Neopterygii</taxon>
        <taxon>Teleostei</taxon>
        <taxon>Neoteleostei</taxon>
        <taxon>Acanthomorphata</taxon>
        <taxon>Eupercaria</taxon>
        <taxon>Spariformes</taxon>
        <taxon>Sparidae</taxon>
        <taxon>Sparus</taxon>
    </lineage>
</organism>
<reference evidence="7" key="3">
    <citation type="submission" date="2025-09" db="UniProtKB">
        <authorList>
            <consortium name="Ensembl"/>
        </authorList>
    </citation>
    <scope>IDENTIFICATION</scope>
</reference>
<dbReference type="Proteomes" id="UP000472265">
    <property type="component" value="Chromosome 4"/>
</dbReference>
<dbReference type="Pfam" id="PF00041">
    <property type="entry name" value="fn3"/>
    <property type="match status" value="5"/>
</dbReference>
<dbReference type="InParanoid" id="A0A671Y575"/>
<accession>A0A671Y575</accession>
<dbReference type="InterPro" id="IPR007110">
    <property type="entry name" value="Ig-like_dom"/>
</dbReference>
<name>A0A671Y575_SPAAU</name>
<dbReference type="Ensembl" id="ENSSAUT00010061157.1">
    <property type="protein sequence ID" value="ENSSAUP00010058261.1"/>
    <property type="gene ID" value="ENSSAUG00010023769.1"/>
</dbReference>
<evidence type="ECO:0000259" key="6">
    <source>
        <dbReference type="PROSITE" id="PS50853"/>
    </source>
</evidence>
<dbReference type="SMART" id="SM00060">
    <property type="entry name" value="FN3"/>
    <property type="match status" value="5"/>
</dbReference>
<dbReference type="SUPFAM" id="SSF48726">
    <property type="entry name" value="Immunoglobulin"/>
    <property type="match status" value="4"/>
</dbReference>
<dbReference type="SMART" id="SM00409">
    <property type="entry name" value="IG"/>
    <property type="match status" value="4"/>
</dbReference>
<reference evidence="7" key="1">
    <citation type="submission" date="2021-04" db="EMBL/GenBank/DDBJ databases">
        <authorList>
            <consortium name="Wellcome Sanger Institute Data Sharing"/>
        </authorList>
    </citation>
    <scope>NUCLEOTIDE SEQUENCE [LARGE SCALE GENOMIC DNA]</scope>
</reference>
<dbReference type="FunFam" id="2.60.40.10:FF:000197">
    <property type="entry name" value="Myomesin 1"/>
    <property type="match status" value="1"/>
</dbReference>
<dbReference type="FunFam" id="2.60.40.10:FF:000029">
    <property type="entry name" value="Myomesin 1"/>
    <property type="match status" value="3"/>
</dbReference>
<feature type="domain" description="Ig-like" evidence="5">
    <location>
        <begin position="1133"/>
        <end position="1217"/>
    </location>
</feature>